<feature type="domain" description="M23ase beta-sheet core" evidence="1">
    <location>
        <begin position="91"/>
        <end position="189"/>
    </location>
</feature>
<evidence type="ECO:0000259" key="1">
    <source>
        <dbReference type="Pfam" id="PF01551"/>
    </source>
</evidence>
<name>A0ABV8PTT8_9BACT</name>
<evidence type="ECO:0000313" key="2">
    <source>
        <dbReference type="EMBL" id="MFC4231523.1"/>
    </source>
</evidence>
<dbReference type="PANTHER" id="PTHR21666:SF270">
    <property type="entry name" value="MUREIN HYDROLASE ACTIVATOR ENVC"/>
    <property type="match status" value="1"/>
</dbReference>
<dbReference type="EMBL" id="JBHSDC010000009">
    <property type="protein sequence ID" value="MFC4231523.1"/>
    <property type="molecule type" value="Genomic_DNA"/>
</dbReference>
<dbReference type="Pfam" id="PF01551">
    <property type="entry name" value="Peptidase_M23"/>
    <property type="match status" value="1"/>
</dbReference>
<keyword evidence="3" id="KW-1185">Reference proteome</keyword>
<dbReference type="CDD" id="cd12797">
    <property type="entry name" value="M23_peptidase"/>
    <property type="match status" value="1"/>
</dbReference>
<sequence length="229" mass="25677">MLTTILQKYQPSFAKVVPFNAQQDTLLLLDFTAANTDLKDDILNNTDSFSAYINAKLQATNCKYGIGGYSEHRTVYSRSKVFDTTDEPRRLHLGVDIWGEAETPVFAALDGVVHSFAFNNQYGDYGATIILQHQLEDVIFYALYGHLSLKDLEGLYEGKKFAKGELVAHFGRAEENGAWPPHLHYQLIIDMQGKKGDFPGVCKLSERAQYLTNCPDADLVLQMLQFAKG</sequence>
<dbReference type="InterPro" id="IPR011055">
    <property type="entry name" value="Dup_hybrid_motif"/>
</dbReference>
<dbReference type="PANTHER" id="PTHR21666">
    <property type="entry name" value="PEPTIDASE-RELATED"/>
    <property type="match status" value="1"/>
</dbReference>
<proteinExistence type="predicted"/>
<dbReference type="SUPFAM" id="SSF51261">
    <property type="entry name" value="Duplicated hybrid motif"/>
    <property type="match status" value="1"/>
</dbReference>
<reference evidence="3" key="1">
    <citation type="journal article" date="2019" name="Int. J. Syst. Evol. Microbiol.">
        <title>The Global Catalogue of Microorganisms (GCM) 10K type strain sequencing project: providing services to taxonomists for standard genome sequencing and annotation.</title>
        <authorList>
            <consortium name="The Broad Institute Genomics Platform"/>
            <consortium name="The Broad Institute Genome Sequencing Center for Infectious Disease"/>
            <person name="Wu L."/>
            <person name="Ma J."/>
        </authorList>
    </citation>
    <scope>NUCLEOTIDE SEQUENCE [LARGE SCALE GENOMIC DNA]</scope>
    <source>
        <strain evidence="3">CECT 8010</strain>
    </source>
</reference>
<dbReference type="Proteomes" id="UP001595906">
    <property type="component" value="Unassembled WGS sequence"/>
</dbReference>
<dbReference type="Gene3D" id="2.70.70.10">
    <property type="entry name" value="Glucose Permease (Domain IIA)"/>
    <property type="match status" value="1"/>
</dbReference>
<dbReference type="InterPro" id="IPR050570">
    <property type="entry name" value="Cell_wall_metabolism_enzyme"/>
</dbReference>
<gene>
    <name evidence="2" type="ORF">ACFOW1_06465</name>
</gene>
<protein>
    <submittedName>
        <fullName evidence="2">Peptidoglycan DD-metalloendopeptidase family protein</fullName>
    </submittedName>
</protein>
<comment type="caution">
    <text evidence="2">The sequence shown here is derived from an EMBL/GenBank/DDBJ whole genome shotgun (WGS) entry which is preliminary data.</text>
</comment>
<accession>A0ABV8PTT8</accession>
<dbReference type="RefSeq" id="WP_379013029.1">
    <property type="nucleotide sequence ID" value="NZ_JBHSDC010000009.1"/>
</dbReference>
<organism evidence="2 3">
    <name type="scientific">Parasediminibacterium paludis</name>
    <dbReference type="NCBI Taxonomy" id="908966"/>
    <lineage>
        <taxon>Bacteria</taxon>
        <taxon>Pseudomonadati</taxon>
        <taxon>Bacteroidota</taxon>
        <taxon>Chitinophagia</taxon>
        <taxon>Chitinophagales</taxon>
        <taxon>Chitinophagaceae</taxon>
        <taxon>Parasediminibacterium</taxon>
    </lineage>
</organism>
<dbReference type="InterPro" id="IPR016047">
    <property type="entry name" value="M23ase_b-sheet_dom"/>
</dbReference>
<evidence type="ECO:0000313" key="3">
    <source>
        <dbReference type="Proteomes" id="UP001595906"/>
    </source>
</evidence>